<dbReference type="Pfam" id="PF25944">
    <property type="entry name" value="Beta-barrel_RND"/>
    <property type="match status" value="1"/>
</dbReference>
<evidence type="ECO:0000259" key="7">
    <source>
        <dbReference type="Pfam" id="PF25917"/>
    </source>
</evidence>
<feature type="domain" description="Multidrug resistance protein MdtA-like alpha-helical hairpin" evidence="6">
    <location>
        <begin position="101"/>
        <end position="169"/>
    </location>
</feature>
<evidence type="ECO:0000256" key="3">
    <source>
        <dbReference type="SAM" id="Coils"/>
    </source>
</evidence>
<dbReference type="Pfam" id="PF25917">
    <property type="entry name" value="BSH_RND"/>
    <property type="match status" value="1"/>
</dbReference>
<evidence type="ECO:0000256" key="1">
    <source>
        <dbReference type="ARBA" id="ARBA00004196"/>
    </source>
</evidence>
<evidence type="ECO:0000313" key="10">
    <source>
        <dbReference type="EMBL" id="WAP70493.1"/>
    </source>
</evidence>
<accession>A0ABY7C468</accession>
<dbReference type="InterPro" id="IPR058625">
    <property type="entry name" value="MdtA-like_BSH"/>
</dbReference>
<feature type="domain" description="Multidrug resistance protein MdtA-like beta-barrel" evidence="8">
    <location>
        <begin position="204"/>
        <end position="293"/>
    </location>
</feature>
<feature type="domain" description="Multidrug resistance protein MdtA-like C-terminal permuted SH3" evidence="9">
    <location>
        <begin position="299"/>
        <end position="358"/>
    </location>
</feature>
<evidence type="ECO:0000256" key="5">
    <source>
        <dbReference type="SAM" id="SignalP"/>
    </source>
</evidence>
<evidence type="ECO:0000259" key="8">
    <source>
        <dbReference type="Pfam" id="PF25944"/>
    </source>
</evidence>
<feature type="domain" description="Multidrug resistance protein MdtA-like barrel-sandwich hybrid" evidence="7">
    <location>
        <begin position="59"/>
        <end position="195"/>
    </location>
</feature>
<dbReference type="InterPro" id="IPR058624">
    <property type="entry name" value="MdtA-like_HH"/>
</dbReference>
<dbReference type="InterPro" id="IPR058626">
    <property type="entry name" value="MdtA-like_b-barrel"/>
</dbReference>
<evidence type="ECO:0000256" key="2">
    <source>
        <dbReference type="ARBA" id="ARBA00009477"/>
    </source>
</evidence>
<feature type="signal peptide" evidence="5">
    <location>
        <begin position="1"/>
        <end position="23"/>
    </location>
</feature>
<comment type="similarity">
    <text evidence="2">Belongs to the membrane fusion protein (MFP) (TC 8.A.1) family.</text>
</comment>
<dbReference type="InterPro" id="IPR058627">
    <property type="entry name" value="MdtA-like_C"/>
</dbReference>
<keyword evidence="11" id="KW-1185">Reference proteome</keyword>
<dbReference type="Gene3D" id="1.10.287.470">
    <property type="entry name" value="Helix hairpin bin"/>
    <property type="match status" value="1"/>
</dbReference>
<dbReference type="RefSeq" id="WP_268882987.1">
    <property type="nucleotide sequence ID" value="NZ_CP114029.1"/>
</dbReference>
<organism evidence="10 11">
    <name type="scientific">Jiella pelagia</name>
    <dbReference type="NCBI Taxonomy" id="2986949"/>
    <lineage>
        <taxon>Bacteria</taxon>
        <taxon>Pseudomonadati</taxon>
        <taxon>Pseudomonadota</taxon>
        <taxon>Alphaproteobacteria</taxon>
        <taxon>Hyphomicrobiales</taxon>
        <taxon>Aurantimonadaceae</taxon>
        <taxon>Jiella</taxon>
    </lineage>
</organism>
<gene>
    <name evidence="10" type="ORF">OH818_10860</name>
</gene>
<reference evidence="10" key="1">
    <citation type="submission" date="2022-12" db="EMBL/GenBank/DDBJ databases">
        <title>Jiella pelagia sp. nov., isolated from phosphonate enriched culture of Northwest Pacific surface seawater.</title>
        <authorList>
            <person name="Shin D.Y."/>
            <person name="Hwang C.Y."/>
        </authorList>
    </citation>
    <scope>NUCLEOTIDE SEQUENCE</scope>
    <source>
        <strain evidence="10">HL-NP1</strain>
    </source>
</reference>
<dbReference type="Proteomes" id="UP001164020">
    <property type="component" value="Chromosome"/>
</dbReference>
<evidence type="ECO:0000259" key="6">
    <source>
        <dbReference type="Pfam" id="PF25876"/>
    </source>
</evidence>
<dbReference type="Pfam" id="PF25876">
    <property type="entry name" value="HH_MFP_RND"/>
    <property type="match status" value="1"/>
</dbReference>
<evidence type="ECO:0000256" key="4">
    <source>
        <dbReference type="SAM" id="MobiDB-lite"/>
    </source>
</evidence>
<dbReference type="Gene3D" id="2.40.50.100">
    <property type="match status" value="1"/>
</dbReference>
<feature type="chain" id="PRO_5046447723" evidence="5">
    <location>
        <begin position="24"/>
        <end position="403"/>
    </location>
</feature>
<dbReference type="Gene3D" id="2.40.420.20">
    <property type="match status" value="1"/>
</dbReference>
<dbReference type="PANTHER" id="PTHR30158">
    <property type="entry name" value="ACRA/E-RELATED COMPONENT OF DRUG EFFLUX TRANSPORTER"/>
    <property type="match status" value="1"/>
</dbReference>
<dbReference type="InterPro" id="IPR006143">
    <property type="entry name" value="RND_pump_MFP"/>
</dbReference>
<proteinExistence type="inferred from homology"/>
<evidence type="ECO:0000313" key="11">
    <source>
        <dbReference type="Proteomes" id="UP001164020"/>
    </source>
</evidence>
<protein>
    <submittedName>
        <fullName evidence="10">Efflux RND transporter periplasmic adaptor subunit</fullName>
    </submittedName>
</protein>
<dbReference type="EMBL" id="CP114029">
    <property type="protein sequence ID" value="WAP70493.1"/>
    <property type="molecule type" value="Genomic_DNA"/>
</dbReference>
<keyword evidence="5" id="KW-0732">Signal</keyword>
<feature type="compositionally biased region" description="Low complexity" evidence="4">
    <location>
        <begin position="379"/>
        <end position="395"/>
    </location>
</feature>
<sequence length="403" mass="42218">MQLLSFGRTVVVLIALLSSPLPAAAQAPNMPPPQVTVETLEARDVPVVYEYPGRIVASREVEVRARVGGILLGREFDEGARVKKGDLLFQIDPATYQAQVALAKAQVAQAAAQLSQARRSEERALELTRRGASSQSTLDDAVSARELAEAQVEAAQAQLRTAQLSLDYATVTAPVDGITSLEQVPEGSLLSTGDLLTKISQIDPVYANFSAADTEAATIREMVEKGALEGADEASDLKVEILFGDGSVYGETGRIDFTSTSIDTETGTILSRTVMPNPTAQLLPGQFVRLRLKGLVAKDAIVIPAEALMQGPQGTFVYLVDGENVAAVAPIALERQIADGYLVKSGLKAGDRLVTKGVVKVRPGAPVKPTPEGGVPDQPAAAPAEAGGSSAGEAPATKETAER</sequence>
<dbReference type="Gene3D" id="2.40.30.170">
    <property type="match status" value="1"/>
</dbReference>
<feature type="region of interest" description="Disordered" evidence="4">
    <location>
        <begin position="362"/>
        <end position="403"/>
    </location>
</feature>
<keyword evidence="3" id="KW-0175">Coiled coil</keyword>
<comment type="subcellular location">
    <subcellularLocation>
        <location evidence="1">Cell envelope</location>
    </subcellularLocation>
</comment>
<dbReference type="SUPFAM" id="SSF111369">
    <property type="entry name" value="HlyD-like secretion proteins"/>
    <property type="match status" value="1"/>
</dbReference>
<dbReference type="NCBIfam" id="TIGR01730">
    <property type="entry name" value="RND_mfp"/>
    <property type="match status" value="1"/>
</dbReference>
<name>A0ABY7C468_9HYPH</name>
<feature type="coiled-coil region" evidence="3">
    <location>
        <begin position="100"/>
        <end position="165"/>
    </location>
</feature>
<dbReference type="Pfam" id="PF25967">
    <property type="entry name" value="RND-MFP_C"/>
    <property type="match status" value="1"/>
</dbReference>
<evidence type="ECO:0000259" key="9">
    <source>
        <dbReference type="Pfam" id="PF25967"/>
    </source>
</evidence>